<dbReference type="Proteomes" id="UP000238322">
    <property type="component" value="Unassembled WGS sequence"/>
</dbReference>
<gene>
    <name evidence="1" type="ORF">C5Y83_06535</name>
</gene>
<sequence length="152" mass="16721">MPQRYTYLTILGLLIFLTCSNLGCGGKKAWHADLHTTKGTMFVNGVPAEYATLYFHSLGDTTVDVRETIPYAIVRADGSFIVSTYAPDDGVPVGEYAVTARWPLDPDKMMSPDRLRGKYLQKTSPVTTVMIQEGDNQLPPIELNGVKLAKVP</sequence>
<dbReference type="EMBL" id="PUHY01000005">
    <property type="protein sequence ID" value="PQO37597.1"/>
    <property type="molecule type" value="Genomic_DNA"/>
</dbReference>
<organism evidence="1 2">
    <name type="scientific">Blastopirellula marina</name>
    <dbReference type="NCBI Taxonomy" id="124"/>
    <lineage>
        <taxon>Bacteria</taxon>
        <taxon>Pseudomonadati</taxon>
        <taxon>Planctomycetota</taxon>
        <taxon>Planctomycetia</taxon>
        <taxon>Pirellulales</taxon>
        <taxon>Pirellulaceae</taxon>
        <taxon>Blastopirellula</taxon>
    </lineage>
</organism>
<protein>
    <recommendedName>
        <fullName evidence="3">Carboxypeptidase regulatory-like domain-containing protein</fullName>
    </recommendedName>
</protein>
<reference evidence="1 2" key="1">
    <citation type="submission" date="2018-02" db="EMBL/GenBank/DDBJ databases">
        <title>Comparative genomes isolates from brazilian mangrove.</title>
        <authorList>
            <person name="Araujo J.E."/>
            <person name="Taketani R.G."/>
            <person name="Silva M.C.P."/>
            <person name="Loureco M.V."/>
            <person name="Andreote F.D."/>
        </authorList>
    </citation>
    <scope>NUCLEOTIDE SEQUENCE [LARGE SCALE GENOMIC DNA]</scope>
    <source>
        <strain evidence="1 2">Hex-1 MGV</strain>
    </source>
</reference>
<comment type="caution">
    <text evidence="1">The sequence shown here is derived from an EMBL/GenBank/DDBJ whole genome shotgun (WGS) entry which is preliminary data.</text>
</comment>
<evidence type="ECO:0000313" key="1">
    <source>
        <dbReference type="EMBL" id="PQO37597.1"/>
    </source>
</evidence>
<name>A0A2S8FZH0_9BACT</name>
<dbReference type="AlphaFoldDB" id="A0A2S8FZH0"/>
<proteinExistence type="predicted"/>
<evidence type="ECO:0000313" key="2">
    <source>
        <dbReference type="Proteomes" id="UP000238322"/>
    </source>
</evidence>
<accession>A0A2S8FZH0</accession>
<evidence type="ECO:0008006" key="3">
    <source>
        <dbReference type="Google" id="ProtNLM"/>
    </source>
</evidence>